<comment type="caution">
    <text evidence="2">The sequence shown here is derived from an EMBL/GenBank/DDBJ whole genome shotgun (WGS) entry which is preliminary data.</text>
</comment>
<feature type="chain" id="PRO_5045470999" evidence="1">
    <location>
        <begin position="35"/>
        <end position="135"/>
    </location>
</feature>
<dbReference type="Proteomes" id="UP001500902">
    <property type="component" value="Unassembled WGS sequence"/>
</dbReference>
<sequence>MKGNDLRTRRKVAALASMVMVASWLIVSATPASAAGECGAGYRKVGNYKIGSVGALEVYYNSSNGKNCAITRASRPSSGYKQAAISVENQPWADYDEGNFKYYAGPVYVDARGKCIDVQGYIGRTYVLKETVHCD</sequence>
<reference evidence="3" key="1">
    <citation type="journal article" date="2019" name="Int. J. Syst. Evol. Microbiol.">
        <title>The Global Catalogue of Microorganisms (GCM) 10K type strain sequencing project: providing services to taxonomists for standard genome sequencing and annotation.</title>
        <authorList>
            <consortium name="The Broad Institute Genomics Platform"/>
            <consortium name="The Broad Institute Genome Sequencing Center for Infectious Disease"/>
            <person name="Wu L."/>
            <person name="Ma J."/>
        </authorList>
    </citation>
    <scope>NUCLEOTIDE SEQUENCE [LARGE SCALE GENOMIC DNA]</scope>
    <source>
        <strain evidence="3">JCM 16904</strain>
    </source>
</reference>
<name>A0ABP7BMZ7_9ACTN</name>
<dbReference type="EMBL" id="BAAAZP010000054">
    <property type="protein sequence ID" value="GAA3664065.1"/>
    <property type="molecule type" value="Genomic_DNA"/>
</dbReference>
<keyword evidence="1" id="KW-0732">Signal</keyword>
<evidence type="ECO:0000313" key="3">
    <source>
        <dbReference type="Proteomes" id="UP001500902"/>
    </source>
</evidence>
<dbReference type="RefSeq" id="WP_344877284.1">
    <property type="nucleotide sequence ID" value="NZ_BAAAZP010000054.1"/>
</dbReference>
<accession>A0ABP7BMZ7</accession>
<feature type="signal peptide" evidence="1">
    <location>
        <begin position="1"/>
        <end position="34"/>
    </location>
</feature>
<gene>
    <name evidence="2" type="ORF">GCM10022224_030030</name>
</gene>
<protein>
    <submittedName>
        <fullName evidence="2">Spore-associated protein A</fullName>
    </submittedName>
</protein>
<organism evidence="2 3">
    <name type="scientific">Nonomuraea antimicrobica</name>
    <dbReference type="NCBI Taxonomy" id="561173"/>
    <lineage>
        <taxon>Bacteria</taxon>
        <taxon>Bacillati</taxon>
        <taxon>Actinomycetota</taxon>
        <taxon>Actinomycetes</taxon>
        <taxon>Streptosporangiales</taxon>
        <taxon>Streptosporangiaceae</taxon>
        <taxon>Nonomuraea</taxon>
    </lineage>
</organism>
<evidence type="ECO:0000256" key="1">
    <source>
        <dbReference type="SAM" id="SignalP"/>
    </source>
</evidence>
<evidence type="ECO:0000313" key="2">
    <source>
        <dbReference type="EMBL" id="GAA3664065.1"/>
    </source>
</evidence>
<proteinExistence type="predicted"/>
<keyword evidence="3" id="KW-1185">Reference proteome</keyword>